<dbReference type="PANTHER" id="PTHR42798">
    <property type="entry name" value="LIPOPROTEIN-RELEASING SYSTEM ATP-BINDING PROTEIN LOLD"/>
    <property type="match status" value="1"/>
</dbReference>
<dbReference type="Pfam" id="PF00005">
    <property type="entry name" value="ABC_tran"/>
    <property type="match status" value="1"/>
</dbReference>
<evidence type="ECO:0000256" key="2">
    <source>
        <dbReference type="ARBA" id="ARBA00022448"/>
    </source>
</evidence>
<dbReference type="PANTHER" id="PTHR42798:SF6">
    <property type="entry name" value="CELL DIVISION ATP-BINDING PROTEIN FTSE"/>
    <property type="match status" value="1"/>
</dbReference>
<dbReference type="SMART" id="SM00382">
    <property type="entry name" value="AAA"/>
    <property type="match status" value="1"/>
</dbReference>
<dbReference type="HOGENOM" id="CLU_000604_1_22_9"/>
<dbReference type="GO" id="GO:0005524">
    <property type="term" value="F:ATP binding"/>
    <property type="evidence" value="ECO:0007669"/>
    <property type="project" value="UniProtKB-KW"/>
</dbReference>
<name>R4KJK3_9FIRM</name>
<dbReference type="AlphaFoldDB" id="R4KJK3"/>
<feature type="domain" description="ABC transporter" evidence="5">
    <location>
        <begin position="4"/>
        <end position="230"/>
    </location>
</feature>
<dbReference type="SUPFAM" id="SSF52540">
    <property type="entry name" value="P-loop containing nucleoside triphosphate hydrolases"/>
    <property type="match status" value="1"/>
</dbReference>
<reference evidence="6 7" key="1">
    <citation type="submission" date="2012-01" db="EMBL/GenBank/DDBJ databases">
        <title>Complete sequence of Desulfotomaculum gibsoniae DSM 7213.</title>
        <authorList>
            <consortium name="US DOE Joint Genome Institute"/>
            <person name="Lucas S."/>
            <person name="Han J."/>
            <person name="Lapidus A."/>
            <person name="Cheng J.-F."/>
            <person name="Goodwin L."/>
            <person name="Pitluck S."/>
            <person name="Peters L."/>
            <person name="Ovchinnikova G."/>
            <person name="Teshima H."/>
            <person name="Detter J.C."/>
            <person name="Han C."/>
            <person name="Tapia R."/>
            <person name="Land M."/>
            <person name="Hauser L."/>
            <person name="Kyrpides N."/>
            <person name="Ivanova N."/>
            <person name="Pagani I."/>
            <person name="Parshina S."/>
            <person name="Plugge C."/>
            <person name="Muyzer G."/>
            <person name="Kuever J."/>
            <person name="Ivanova A."/>
            <person name="Nazina T."/>
            <person name="Klenk H.-P."/>
            <person name="Brambilla E."/>
            <person name="Spring S."/>
            <person name="Stams A.F."/>
            <person name="Woyke T."/>
        </authorList>
    </citation>
    <scope>NUCLEOTIDE SEQUENCE [LARGE SCALE GENOMIC DNA]</scope>
    <source>
        <strain evidence="6 7">DSM 7213</strain>
    </source>
</reference>
<sequence length="232" mass="25642">MIMLETKALKKIYGGGSNMVRAVNGVNLSVEEGEFLAIIGSSGSGKTTLLHMMGGLDRPSEGKVFIDNKEIYTMSDDHLAIFRRRKVGFVFQSYNLIPVLNVWENICLPMELDAKAVDRDFIAGLMESLNIYDKRKALPNQLSGGQQQRVAIARALATRPSIILADEPTGNLDSKTSLEVVNLLKQSVKKYHQTLVMITHNETLARMADRIVRIEDGKFTCQGGVACKPISE</sequence>
<keyword evidence="2" id="KW-0813">Transport</keyword>
<dbReference type="eggNOG" id="COG1136">
    <property type="taxonomic scope" value="Bacteria"/>
</dbReference>
<dbReference type="InterPro" id="IPR017911">
    <property type="entry name" value="MacB-like_ATP-bd"/>
</dbReference>
<protein>
    <submittedName>
        <fullName evidence="6">ABC-type antimicrobial peptide transport system, ATPase component</fullName>
    </submittedName>
</protein>
<dbReference type="KEGG" id="dgi:Desgi_0209"/>
<dbReference type="FunFam" id="3.40.50.300:FF:000032">
    <property type="entry name" value="Export ABC transporter ATP-binding protein"/>
    <property type="match status" value="1"/>
</dbReference>
<keyword evidence="7" id="KW-1185">Reference proteome</keyword>
<gene>
    <name evidence="6" type="ORF">Desgi_0209</name>
</gene>
<evidence type="ECO:0000313" key="7">
    <source>
        <dbReference type="Proteomes" id="UP000013520"/>
    </source>
</evidence>
<dbReference type="CDD" id="cd03255">
    <property type="entry name" value="ABC_MJ0796_LolCDE_FtsE"/>
    <property type="match status" value="1"/>
</dbReference>
<dbReference type="InterPro" id="IPR003593">
    <property type="entry name" value="AAA+_ATPase"/>
</dbReference>
<dbReference type="InterPro" id="IPR017871">
    <property type="entry name" value="ABC_transporter-like_CS"/>
</dbReference>
<dbReference type="STRING" id="767817.Desgi_0209"/>
<organism evidence="6 7">
    <name type="scientific">Desulfoscipio gibsoniae DSM 7213</name>
    <dbReference type="NCBI Taxonomy" id="767817"/>
    <lineage>
        <taxon>Bacteria</taxon>
        <taxon>Bacillati</taxon>
        <taxon>Bacillota</taxon>
        <taxon>Clostridia</taxon>
        <taxon>Eubacteriales</taxon>
        <taxon>Desulfallaceae</taxon>
        <taxon>Desulfoscipio</taxon>
    </lineage>
</organism>
<dbReference type="GO" id="GO:0098796">
    <property type="term" value="C:membrane protein complex"/>
    <property type="evidence" value="ECO:0007669"/>
    <property type="project" value="UniProtKB-ARBA"/>
</dbReference>
<dbReference type="Gene3D" id="3.40.50.300">
    <property type="entry name" value="P-loop containing nucleotide triphosphate hydrolases"/>
    <property type="match status" value="1"/>
</dbReference>
<evidence type="ECO:0000256" key="1">
    <source>
        <dbReference type="ARBA" id="ARBA00005417"/>
    </source>
</evidence>
<accession>R4KJK3</accession>
<dbReference type="InterPro" id="IPR003439">
    <property type="entry name" value="ABC_transporter-like_ATP-bd"/>
</dbReference>
<dbReference type="GO" id="GO:0022857">
    <property type="term" value="F:transmembrane transporter activity"/>
    <property type="evidence" value="ECO:0007669"/>
    <property type="project" value="UniProtKB-ARBA"/>
</dbReference>
<evidence type="ECO:0000259" key="5">
    <source>
        <dbReference type="PROSITE" id="PS50893"/>
    </source>
</evidence>
<evidence type="ECO:0000256" key="4">
    <source>
        <dbReference type="ARBA" id="ARBA00022840"/>
    </source>
</evidence>
<dbReference type="Proteomes" id="UP000013520">
    <property type="component" value="Chromosome"/>
</dbReference>
<keyword evidence="3" id="KW-0547">Nucleotide-binding</keyword>
<evidence type="ECO:0000313" key="6">
    <source>
        <dbReference type="EMBL" id="AGK99810.1"/>
    </source>
</evidence>
<evidence type="ECO:0000256" key="3">
    <source>
        <dbReference type="ARBA" id="ARBA00022741"/>
    </source>
</evidence>
<dbReference type="GO" id="GO:0016887">
    <property type="term" value="F:ATP hydrolysis activity"/>
    <property type="evidence" value="ECO:0007669"/>
    <property type="project" value="InterPro"/>
</dbReference>
<dbReference type="PROSITE" id="PS50893">
    <property type="entry name" value="ABC_TRANSPORTER_2"/>
    <property type="match status" value="1"/>
</dbReference>
<dbReference type="OrthoDB" id="9810992at2"/>
<dbReference type="EMBL" id="CP003273">
    <property type="protein sequence ID" value="AGK99810.1"/>
    <property type="molecule type" value="Genomic_DNA"/>
</dbReference>
<dbReference type="PROSITE" id="PS00211">
    <property type="entry name" value="ABC_TRANSPORTER_1"/>
    <property type="match status" value="1"/>
</dbReference>
<comment type="similarity">
    <text evidence="1">Belongs to the ABC transporter superfamily.</text>
</comment>
<proteinExistence type="inferred from homology"/>
<dbReference type="InterPro" id="IPR027417">
    <property type="entry name" value="P-loop_NTPase"/>
</dbReference>
<dbReference type="RefSeq" id="WP_006523265.1">
    <property type="nucleotide sequence ID" value="NC_021184.1"/>
</dbReference>
<keyword evidence="4" id="KW-0067">ATP-binding</keyword>